<accession>A0A9W7L187</accession>
<proteinExistence type="predicted"/>
<name>A0A9W7L187_9STRA</name>
<comment type="caution">
    <text evidence="2">The sequence shown here is derived from an EMBL/GenBank/DDBJ whole genome shotgun (WGS) entry which is preliminary data.</text>
</comment>
<keyword evidence="3" id="KW-1185">Reference proteome</keyword>
<evidence type="ECO:0000313" key="2">
    <source>
        <dbReference type="EMBL" id="GMI18486.1"/>
    </source>
</evidence>
<organism evidence="2 3">
    <name type="scientific">Triparma laevis f. longispina</name>
    <dbReference type="NCBI Taxonomy" id="1714387"/>
    <lineage>
        <taxon>Eukaryota</taxon>
        <taxon>Sar</taxon>
        <taxon>Stramenopiles</taxon>
        <taxon>Ochrophyta</taxon>
        <taxon>Bolidophyceae</taxon>
        <taxon>Parmales</taxon>
        <taxon>Triparmaceae</taxon>
        <taxon>Triparma</taxon>
    </lineage>
</organism>
<reference evidence="3" key="1">
    <citation type="journal article" date="2023" name="Commun. Biol.">
        <title>Genome analysis of Parmales, the sister group of diatoms, reveals the evolutionary specialization of diatoms from phago-mixotrophs to photoautotrophs.</title>
        <authorList>
            <person name="Ban H."/>
            <person name="Sato S."/>
            <person name="Yoshikawa S."/>
            <person name="Yamada K."/>
            <person name="Nakamura Y."/>
            <person name="Ichinomiya M."/>
            <person name="Sato N."/>
            <person name="Blanc-Mathieu R."/>
            <person name="Endo H."/>
            <person name="Kuwata A."/>
            <person name="Ogata H."/>
        </authorList>
    </citation>
    <scope>NUCLEOTIDE SEQUENCE [LARGE SCALE GENOMIC DNA]</scope>
    <source>
        <strain evidence="3">NIES 3700</strain>
    </source>
</reference>
<dbReference type="Proteomes" id="UP001165122">
    <property type="component" value="Unassembled WGS sequence"/>
</dbReference>
<evidence type="ECO:0000256" key="1">
    <source>
        <dbReference type="SAM" id="SignalP"/>
    </source>
</evidence>
<protein>
    <submittedName>
        <fullName evidence="2">Uncharacterized protein</fullName>
    </submittedName>
</protein>
<keyword evidence="1" id="KW-0732">Signal</keyword>
<dbReference type="EMBL" id="BRXW01000336">
    <property type="protein sequence ID" value="GMI18486.1"/>
    <property type="molecule type" value="Genomic_DNA"/>
</dbReference>
<sequence length="220" mass="24915">MDMSAATLFAQLWLLDTSAKKVEGKDMKIRKVWNNLNGTCGLQYTNSIGLPGGFLDRLFKNWVIWEELIDEEGQRTFIIAFAPLETYEGTHHEVAGTEKMVEATTTGVYIIKELTENTCEWTRAQQADLKISRFLCLQTCWTWLPRQQMAWANELQEKFRRNGKEVDVERVTALAGKMIEWRGKKLMEDQKAVFKSCEELLGGGGEEGRRGGGVEGAGVD</sequence>
<dbReference type="AlphaFoldDB" id="A0A9W7L187"/>
<evidence type="ECO:0000313" key="3">
    <source>
        <dbReference type="Proteomes" id="UP001165122"/>
    </source>
</evidence>
<feature type="signal peptide" evidence="1">
    <location>
        <begin position="1"/>
        <end position="24"/>
    </location>
</feature>
<feature type="chain" id="PRO_5040920221" evidence="1">
    <location>
        <begin position="25"/>
        <end position="220"/>
    </location>
</feature>
<gene>
    <name evidence="2" type="ORF">TrLO_g14651</name>
</gene>